<protein>
    <recommendedName>
        <fullName evidence="1">Aldehyde oxidase/xanthine dehydrogenase a/b hammerhead domain-containing protein</fullName>
    </recommendedName>
</protein>
<dbReference type="InterPro" id="IPR046867">
    <property type="entry name" value="AldOxase/xan_DH_MoCoBD2"/>
</dbReference>
<dbReference type="AlphaFoldDB" id="A0A1F6TJV0"/>
<reference evidence="2 3" key="1">
    <citation type="journal article" date="2016" name="Nat. Commun.">
        <title>Thousands of microbial genomes shed light on interconnected biogeochemical processes in an aquifer system.</title>
        <authorList>
            <person name="Anantharaman K."/>
            <person name="Brown C.T."/>
            <person name="Hug L.A."/>
            <person name="Sharon I."/>
            <person name="Castelle C.J."/>
            <person name="Probst A.J."/>
            <person name="Thomas B.C."/>
            <person name="Singh A."/>
            <person name="Wilkins M.J."/>
            <person name="Karaoz U."/>
            <person name="Brodie E.L."/>
            <person name="Williams K.H."/>
            <person name="Hubbard S.S."/>
            <person name="Banfield J.F."/>
        </authorList>
    </citation>
    <scope>NUCLEOTIDE SEQUENCE [LARGE SCALE GENOMIC DNA]</scope>
</reference>
<dbReference type="InterPro" id="IPR008274">
    <property type="entry name" value="AldOxase/xan_DH_MoCoBD1"/>
</dbReference>
<comment type="caution">
    <text evidence="2">The sequence shown here is derived from an EMBL/GenBank/DDBJ whole genome shotgun (WGS) entry which is preliminary data.</text>
</comment>
<accession>A0A1F6TJV0</accession>
<sequence>MNDPAAPELIDEGRRAFLKVSVAAGGALLIGFYLPAVGRGGVAGVAATELAPNTWIRIGADDSVTLMVASSEMGQGVYTAIPMLLAEELECDWARVRIETAPAARAYFNPLIGMQLTGGSTAVRAYFTPLRQAGATARALLITAAAQTWGVKEESCKAENGVVVHQPSGRRARYGELVGKAATLPVPKAVFLKEPSEFKLLGKPTRRRDTPLKVNGAAVFGQDVRLPGMLTAAVARCPVFGGKLKSFDAAKAKAVEGVRHVLAIDSGVAVVAGDFWTAQRGREALAIQWDEGAHAKASSAQLRSRLEAALKRAGSTARSEGEAEKVLSAAARRIEADYEVPYLAHACMEPMNATAVVTKDSCEVWAPTQAQTGAQTTAARITGLAPEAIKVHTTFLGGGFGRRSEQDFVSEAVQLARLTGAPVKVIWTREDDIRHDFYRPATLNRLSAALGADGLPSAWVHRIAGPSIMARVVPQFAPAMMPAWLPESLKQAGASVAGFVVERRIDATSVEGATNLPYAIPNILVTYAMENGPVPVGFWRSVGNTQNIFITECFLDELAAAAGKDPFEYRRALLKNHPRHLGVLELAAGKAGWGRPLPKGRHRGIAVAESFGSFVAQVAEVSITDGRVRVHRVACAVDCGIVVNPDTVVAQMESGIVFGLTAALKGEITIKDGRVEQGNFFDYPLLRMDEMPEVETHIVKSGEPPGGVGEPGTPPIAPAVANAVFAATGKPVRRLPTRV</sequence>
<dbReference type="Gene3D" id="3.30.365.10">
    <property type="entry name" value="Aldehyde oxidase/xanthine dehydrogenase, molybdopterin binding domain"/>
    <property type="match status" value="4"/>
</dbReference>
<dbReference type="InterPro" id="IPR012368">
    <property type="entry name" value="OxRdtase_Mopterin-bd_su_IorB"/>
</dbReference>
<dbReference type="InterPro" id="IPR000674">
    <property type="entry name" value="Ald_Oxase/Xan_DH_a/b"/>
</dbReference>
<gene>
    <name evidence="2" type="ORF">A2151_01480</name>
</gene>
<dbReference type="InterPro" id="IPR037165">
    <property type="entry name" value="AldOxase/xan_DH_Mopterin-bd_sf"/>
</dbReference>
<dbReference type="Proteomes" id="UP000178885">
    <property type="component" value="Unassembled WGS sequence"/>
</dbReference>
<proteinExistence type="predicted"/>
<dbReference type="PIRSF" id="PIRSF036389">
    <property type="entry name" value="IOR_B"/>
    <property type="match status" value="1"/>
</dbReference>
<dbReference type="Pfam" id="PF20256">
    <property type="entry name" value="MoCoBD_2"/>
    <property type="match status" value="2"/>
</dbReference>
<dbReference type="InterPro" id="IPR052516">
    <property type="entry name" value="N-heterocyclic_Hydroxylase"/>
</dbReference>
<evidence type="ECO:0000313" key="2">
    <source>
        <dbReference type="EMBL" id="OGI45358.1"/>
    </source>
</evidence>
<name>A0A1F6TJV0_9PROT</name>
<evidence type="ECO:0000313" key="3">
    <source>
        <dbReference type="Proteomes" id="UP000178885"/>
    </source>
</evidence>
<dbReference type="GO" id="GO:0016491">
    <property type="term" value="F:oxidoreductase activity"/>
    <property type="evidence" value="ECO:0007669"/>
    <property type="project" value="InterPro"/>
</dbReference>
<dbReference type="STRING" id="1817760.A2151_01480"/>
<dbReference type="SMART" id="SM01008">
    <property type="entry name" value="Ald_Xan_dh_C"/>
    <property type="match status" value="1"/>
</dbReference>
<dbReference type="Gene3D" id="3.90.1170.50">
    <property type="entry name" value="Aldehyde oxidase/xanthine dehydrogenase, a/b hammerhead"/>
    <property type="match status" value="1"/>
</dbReference>
<organism evidence="2 3">
    <name type="scientific">Candidatus Muproteobacteria bacterium RBG_16_65_34</name>
    <dbReference type="NCBI Taxonomy" id="1817760"/>
    <lineage>
        <taxon>Bacteria</taxon>
        <taxon>Pseudomonadati</taxon>
        <taxon>Pseudomonadota</taxon>
        <taxon>Candidatus Muproteobacteria</taxon>
    </lineage>
</organism>
<feature type="domain" description="Aldehyde oxidase/xanthine dehydrogenase a/b hammerhead" evidence="1">
    <location>
        <begin position="215"/>
        <end position="293"/>
    </location>
</feature>
<dbReference type="Pfam" id="PF02738">
    <property type="entry name" value="MoCoBD_1"/>
    <property type="match status" value="1"/>
</dbReference>
<dbReference type="PANTHER" id="PTHR47495">
    <property type="entry name" value="ALDEHYDE DEHYDROGENASE"/>
    <property type="match status" value="1"/>
</dbReference>
<evidence type="ECO:0000259" key="1">
    <source>
        <dbReference type="SMART" id="SM01008"/>
    </source>
</evidence>
<dbReference type="SUPFAM" id="SSF56003">
    <property type="entry name" value="Molybdenum cofactor-binding domain"/>
    <property type="match status" value="2"/>
</dbReference>
<dbReference type="EMBL" id="MFSU01000109">
    <property type="protein sequence ID" value="OGI45358.1"/>
    <property type="molecule type" value="Genomic_DNA"/>
</dbReference>
<dbReference type="PANTHER" id="PTHR47495:SF2">
    <property type="entry name" value="ALDEHYDE DEHYDROGENASE"/>
    <property type="match status" value="1"/>
</dbReference>